<keyword evidence="4 12" id="KW-0227">DNA damage</keyword>
<dbReference type="PROSITE" id="PS00764">
    <property type="entry name" value="ENDONUCLEASE_III_1"/>
    <property type="match status" value="1"/>
</dbReference>
<dbReference type="GO" id="GO:0019104">
    <property type="term" value="F:DNA N-glycosylase activity"/>
    <property type="evidence" value="ECO:0007669"/>
    <property type="project" value="UniProtKB-UniRule"/>
</dbReference>
<dbReference type="SMART" id="SM00525">
    <property type="entry name" value="FES"/>
    <property type="match status" value="1"/>
</dbReference>
<keyword evidence="14" id="KW-0540">Nuclease</keyword>
<name>A0A538U8A0_UNCEI</name>
<keyword evidence="3 12" id="KW-0479">Metal-binding</keyword>
<keyword evidence="7 12" id="KW-0411">Iron-sulfur</keyword>
<evidence type="ECO:0000256" key="6">
    <source>
        <dbReference type="ARBA" id="ARBA00023004"/>
    </source>
</evidence>
<comment type="function">
    <text evidence="12">DNA repair enzyme that has both DNA N-glycosylase activity and AP-lyase activity. The DNA N-glycosylase activity releases various damaged pyrimidines from DNA by cleaving the N-glycosidic bond, leaving an AP (apurinic/apyrimidinic) site. The AP-lyase activity cleaves the phosphodiester bond 3' to the AP site by a beta-elimination, leaving a 3'-terminal unsaturated sugar and a product with a terminal 5'-phosphate.</text>
</comment>
<evidence type="ECO:0000313" key="14">
    <source>
        <dbReference type="EMBL" id="TMQ72123.1"/>
    </source>
</evidence>
<dbReference type="FunFam" id="1.10.340.30:FF:000001">
    <property type="entry name" value="Endonuclease III"/>
    <property type="match status" value="1"/>
</dbReference>
<dbReference type="PIRSF" id="PIRSF001435">
    <property type="entry name" value="Nth"/>
    <property type="match status" value="1"/>
</dbReference>
<dbReference type="AlphaFoldDB" id="A0A538U8A0"/>
<dbReference type="SMART" id="SM00478">
    <property type="entry name" value="ENDO3c"/>
    <property type="match status" value="1"/>
</dbReference>
<dbReference type="GO" id="GO:0003677">
    <property type="term" value="F:DNA binding"/>
    <property type="evidence" value="ECO:0007669"/>
    <property type="project" value="UniProtKB-UniRule"/>
</dbReference>
<reference evidence="14 15" key="1">
    <citation type="journal article" date="2019" name="Nat. Microbiol.">
        <title>Mediterranean grassland soil C-N compound turnover is dependent on rainfall and depth, and is mediated by genomically divergent microorganisms.</title>
        <authorList>
            <person name="Diamond S."/>
            <person name="Andeer P.F."/>
            <person name="Li Z."/>
            <person name="Crits-Christoph A."/>
            <person name="Burstein D."/>
            <person name="Anantharaman K."/>
            <person name="Lane K.R."/>
            <person name="Thomas B.C."/>
            <person name="Pan C."/>
            <person name="Northen T.R."/>
            <person name="Banfield J.F."/>
        </authorList>
    </citation>
    <scope>NUCLEOTIDE SEQUENCE [LARGE SCALE GENOMIC DNA]</scope>
    <source>
        <strain evidence="14">WS_11</strain>
    </source>
</reference>
<dbReference type="NCBIfam" id="TIGR01083">
    <property type="entry name" value="nth"/>
    <property type="match status" value="1"/>
</dbReference>
<comment type="similarity">
    <text evidence="1 12">Belongs to the Nth/MutY family.</text>
</comment>
<keyword evidence="11 12" id="KW-0326">Glycosidase</keyword>
<dbReference type="GO" id="GO:0051539">
    <property type="term" value="F:4 iron, 4 sulfur cluster binding"/>
    <property type="evidence" value="ECO:0007669"/>
    <property type="project" value="UniProtKB-UniRule"/>
</dbReference>
<dbReference type="FunFam" id="1.10.1670.10:FF:000001">
    <property type="entry name" value="Endonuclease III"/>
    <property type="match status" value="1"/>
</dbReference>
<keyword evidence="2 12" id="KW-0004">4Fe-4S</keyword>
<dbReference type="Gene3D" id="1.10.1670.10">
    <property type="entry name" value="Helix-hairpin-Helix base-excision DNA repair enzymes (C-terminal)"/>
    <property type="match status" value="1"/>
</dbReference>
<dbReference type="Pfam" id="PF00730">
    <property type="entry name" value="HhH-GPD"/>
    <property type="match status" value="1"/>
</dbReference>
<evidence type="ECO:0000313" key="15">
    <source>
        <dbReference type="Proteomes" id="UP000319771"/>
    </source>
</evidence>
<dbReference type="GO" id="GO:0006285">
    <property type="term" value="P:base-excision repair, AP site formation"/>
    <property type="evidence" value="ECO:0007669"/>
    <property type="project" value="TreeGrafter"/>
</dbReference>
<dbReference type="InterPro" id="IPR004035">
    <property type="entry name" value="Endouclease-III_FeS-bd_BS"/>
</dbReference>
<proteinExistence type="inferred from homology"/>
<keyword evidence="9 12" id="KW-0234">DNA repair</keyword>
<dbReference type="Proteomes" id="UP000319771">
    <property type="component" value="Unassembled WGS sequence"/>
</dbReference>
<evidence type="ECO:0000256" key="10">
    <source>
        <dbReference type="ARBA" id="ARBA00023239"/>
    </source>
</evidence>
<evidence type="ECO:0000259" key="13">
    <source>
        <dbReference type="SMART" id="SM00478"/>
    </source>
</evidence>
<dbReference type="EC" id="4.2.99.18" evidence="12"/>
<evidence type="ECO:0000256" key="12">
    <source>
        <dbReference type="HAMAP-Rule" id="MF_00942"/>
    </source>
</evidence>
<keyword evidence="5 12" id="KW-0378">Hydrolase</keyword>
<dbReference type="InterPro" id="IPR023170">
    <property type="entry name" value="HhH_base_excis_C"/>
</dbReference>
<dbReference type="PANTHER" id="PTHR10359">
    <property type="entry name" value="A/G-SPECIFIC ADENINE GLYCOSYLASE/ENDONUCLEASE III"/>
    <property type="match status" value="1"/>
</dbReference>
<organism evidence="14 15">
    <name type="scientific">Eiseniibacteriota bacterium</name>
    <dbReference type="NCBI Taxonomy" id="2212470"/>
    <lineage>
        <taxon>Bacteria</taxon>
        <taxon>Candidatus Eiseniibacteriota</taxon>
    </lineage>
</organism>
<keyword evidence="10 12" id="KW-0456">Lyase</keyword>
<gene>
    <name evidence="12 14" type="primary">nth</name>
    <name evidence="14" type="ORF">E6K81_08335</name>
</gene>
<dbReference type="HAMAP" id="MF_00942">
    <property type="entry name" value="Nth"/>
    <property type="match status" value="1"/>
</dbReference>
<protein>
    <recommendedName>
        <fullName evidence="12">Endonuclease III</fullName>
        <ecNumber evidence="12">4.2.99.18</ecNumber>
    </recommendedName>
    <alternativeName>
        <fullName evidence="12">DNA-(apurinic or apyrimidinic site) lyase</fullName>
    </alternativeName>
</protein>
<accession>A0A538U8A0</accession>
<dbReference type="InterPro" id="IPR003651">
    <property type="entry name" value="Endonuclease3_FeS-loop_motif"/>
</dbReference>
<evidence type="ECO:0000256" key="11">
    <source>
        <dbReference type="ARBA" id="ARBA00023295"/>
    </source>
</evidence>
<evidence type="ECO:0000256" key="3">
    <source>
        <dbReference type="ARBA" id="ARBA00022723"/>
    </source>
</evidence>
<evidence type="ECO:0000256" key="7">
    <source>
        <dbReference type="ARBA" id="ARBA00023014"/>
    </source>
</evidence>
<evidence type="ECO:0000256" key="8">
    <source>
        <dbReference type="ARBA" id="ARBA00023125"/>
    </source>
</evidence>
<evidence type="ECO:0000256" key="1">
    <source>
        <dbReference type="ARBA" id="ARBA00008343"/>
    </source>
</evidence>
<dbReference type="InterPro" id="IPR005759">
    <property type="entry name" value="Nth"/>
</dbReference>
<keyword evidence="8 12" id="KW-0238">DNA-binding</keyword>
<comment type="caution">
    <text evidence="14">The sequence shown here is derived from an EMBL/GenBank/DDBJ whole genome shotgun (WGS) entry which is preliminary data.</text>
</comment>
<evidence type="ECO:0000256" key="4">
    <source>
        <dbReference type="ARBA" id="ARBA00022763"/>
    </source>
</evidence>
<comment type="catalytic activity">
    <reaction evidence="12">
        <text>2'-deoxyribonucleotide-(2'-deoxyribose 5'-phosphate)-2'-deoxyribonucleotide-DNA = a 3'-end 2'-deoxyribonucleotide-(2,3-dehydro-2,3-deoxyribose 5'-phosphate)-DNA + a 5'-end 5'-phospho-2'-deoxyribonucleoside-DNA + H(+)</text>
        <dbReference type="Rhea" id="RHEA:66592"/>
        <dbReference type="Rhea" id="RHEA-COMP:13180"/>
        <dbReference type="Rhea" id="RHEA-COMP:16897"/>
        <dbReference type="Rhea" id="RHEA-COMP:17067"/>
        <dbReference type="ChEBI" id="CHEBI:15378"/>
        <dbReference type="ChEBI" id="CHEBI:136412"/>
        <dbReference type="ChEBI" id="CHEBI:157695"/>
        <dbReference type="ChEBI" id="CHEBI:167181"/>
        <dbReference type="EC" id="4.2.99.18"/>
    </reaction>
</comment>
<keyword evidence="6 12" id="KW-0408">Iron</keyword>
<keyword evidence="14" id="KW-0255">Endonuclease</keyword>
<dbReference type="Pfam" id="PF00633">
    <property type="entry name" value="HHH"/>
    <property type="match status" value="1"/>
</dbReference>
<feature type="binding site" evidence="12">
    <location>
        <position position="202"/>
    </location>
    <ligand>
        <name>[4Fe-4S] cluster</name>
        <dbReference type="ChEBI" id="CHEBI:49883"/>
    </ligand>
</feature>
<feature type="binding site" evidence="12">
    <location>
        <position position="192"/>
    </location>
    <ligand>
        <name>[4Fe-4S] cluster</name>
        <dbReference type="ChEBI" id="CHEBI:49883"/>
    </ligand>
</feature>
<feature type="binding site" evidence="12">
    <location>
        <position position="208"/>
    </location>
    <ligand>
        <name>[4Fe-4S] cluster</name>
        <dbReference type="ChEBI" id="CHEBI:49883"/>
    </ligand>
</feature>
<dbReference type="Gene3D" id="1.10.340.30">
    <property type="entry name" value="Hypothetical protein, domain 2"/>
    <property type="match status" value="1"/>
</dbReference>
<dbReference type="CDD" id="cd00056">
    <property type="entry name" value="ENDO3c"/>
    <property type="match status" value="1"/>
</dbReference>
<feature type="domain" description="HhH-GPD" evidence="13">
    <location>
        <begin position="43"/>
        <end position="190"/>
    </location>
</feature>
<dbReference type="SUPFAM" id="SSF48150">
    <property type="entry name" value="DNA-glycosylase"/>
    <property type="match status" value="1"/>
</dbReference>
<evidence type="ECO:0000256" key="9">
    <source>
        <dbReference type="ARBA" id="ARBA00023204"/>
    </source>
</evidence>
<dbReference type="GO" id="GO:0140078">
    <property type="term" value="F:class I DNA-(apurinic or apyrimidinic site) endonuclease activity"/>
    <property type="evidence" value="ECO:0007669"/>
    <property type="project" value="UniProtKB-EC"/>
</dbReference>
<evidence type="ECO:0000256" key="5">
    <source>
        <dbReference type="ARBA" id="ARBA00022801"/>
    </source>
</evidence>
<dbReference type="EMBL" id="VBPB01000120">
    <property type="protein sequence ID" value="TMQ72123.1"/>
    <property type="molecule type" value="Genomic_DNA"/>
</dbReference>
<dbReference type="GO" id="GO:0046872">
    <property type="term" value="F:metal ion binding"/>
    <property type="evidence" value="ECO:0007669"/>
    <property type="project" value="UniProtKB-KW"/>
</dbReference>
<dbReference type="InterPro" id="IPR000445">
    <property type="entry name" value="HhH_motif"/>
</dbReference>
<dbReference type="InterPro" id="IPR011257">
    <property type="entry name" value="DNA_glycosylase"/>
</dbReference>
<sequence length="217" mass="23402">MRIAPPTPSRAAKLFELLARAYPDAHTALHHENPLQLLVATILSAQCTDERVNLVTPALFARFPDAAALAGADRAELEGLIRSTGFYRNKAKAIQSCCADLVAHHGGQVPQTLEALTALKGVGRKTANVVLGNAFGIPGLVVDTHVQRLALRLGLTRETDPVKIEFALMPIVPRETWSRFSHWLILHGRSVCAARKPRCSACTLAPHCPRIGVTASS</sequence>
<dbReference type="InterPro" id="IPR003265">
    <property type="entry name" value="HhH-GPD_domain"/>
</dbReference>
<evidence type="ECO:0000256" key="2">
    <source>
        <dbReference type="ARBA" id="ARBA00022485"/>
    </source>
</evidence>
<comment type="cofactor">
    <cofactor evidence="12">
        <name>[4Fe-4S] cluster</name>
        <dbReference type="ChEBI" id="CHEBI:49883"/>
    </cofactor>
    <text evidence="12">Binds 1 [4Fe-4S] cluster.</text>
</comment>
<dbReference type="PANTHER" id="PTHR10359:SF18">
    <property type="entry name" value="ENDONUCLEASE III"/>
    <property type="match status" value="1"/>
</dbReference>
<feature type="binding site" evidence="12">
    <location>
        <position position="199"/>
    </location>
    <ligand>
        <name>[4Fe-4S] cluster</name>
        <dbReference type="ChEBI" id="CHEBI:49883"/>
    </ligand>
</feature>